<evidence type="ECO:0000256" key="3">
    <source>
        <dbReference type="ARBA" id="ARBA00022825"/>
    </source>
</evidence>
<reference evidence="7" key="1">
    <citation type="submission" date="2019-09" db="EMBL/GenBank/DDBJ databases">
        <authorList>
            <person name="Jung D.-H."/>
        </authorList>
    </citation>
    <scope>NUCLEOTIDE SEQUENCE [LARGE SCALE GENOMIC DNA]</scope>
    <source>
        <strain evidence="7">JA-25</strain>
    </source>
</reference>
<keyword evidence="7" id="KW-1185">Reference proteome</keyword>
<dbReference type="Gene3D" id="3.40.50.200">
    <property type="entry name" value="Peptidase S8/S53 domain"/>
    <property type="match status" value="1"/>
</dbReference>
<feature type="coiled-coil region" evidence="4">
    <location>
        <begin position="26"/>
        <end position="58"/>
    </location>
</feature>
<reference evidence="7" key="2">
    <citation type="submission" date="2023-07" db="EMBL/GenBank/DDBJ databases">
        <authorList>
            <person name="Jung D.-H."/>
        </authorList>
    </citation>
    <scope>NUCLEOTIDE SEQUENCE [LARGE SCALE GENOMIC DNA]</scope>
    <source>
        <strain evidence="7">JA-25</strain>
    </source>
</reference>
<dbReference type="Gene3D" id="2.60.40.10">
    <property type="entry name" value="Immunoglobulins"/>
    <property type="match status" value="1"/>
</dbReference>
<sequence>MSKSLRVRKGLFGLILLLFFCICAPVEAQRIDIDELKAAKVEAKAAKLTSDLLKVKRDNGVAKRQAVDGLEENADLVIEGNFIAIEAIATNKNGQALVRKLESLGLRGGEAHKGMVFGYLPIDKLDALKDIAELRYARPYYRPETNVGAVTSQGDVALRANVARQTYNVTGAGSKIGVISDSYNYRNGAAAGVASGDLPSNVQVLDDYLVAGATDEGRAMAEIVHDVAPGAAIAFNTANRGQAGFANGIRALANAGCNIIVDDIIYLAEPFFQDGIVGQAVDEVVNTKGVSYFSSAGNRVRSSYQAGFVNSGQTIPNYGPAHDFGGGDIRQRITIPGGATLRLVLQWDEPFKSVTGSVGAQTDLDILIYRTNGTLLTSASSDNLASGDPVEVTSTITNSGSVPVGVDIVVVKYAGPDPGLIKWVNFGSRFVTIEYDTKSGASYGHNMAAGCISTGAAGYTQTPAFNPALTTAVIENFSSAGGTPILFSPTGERLPGAGIVRQKPEITAVDGVNNTFFSSDSDGDGFPNFFGTSAAAPHAAAVAALMQERAQNTLSRNTILSIMQQTALDMDDPFTPNFDTGFDFGTGAGFIQADRAVLASSLTNLVLTATPAVVCEKGSSEVAVEVQGGTTPYTYTWQTAGGTLTNANTATVTVSNLLAGTQVVSVTVTDANNLMVAGFTDLTVNTLPVVSITPSSTALYTGQSVTLMASAGDSYRWTTTETTQSITVSPPVGTTPYTVTVTDANTCSNTATASVTVTTLPSLAGPLTVCVKAAPPAKGGTVTIPVTATLTGGLAPFTYSWSYTAGSVDDEFKSIGVQGEKIGKVTFTPNETTLILASSNGNLNSLINYKLKLMVTDATGSTSLLLVQLDGNCSLANAREAATATESLQVVVLPNPIADRLRVDVIGLSAPCKIGLFDLQGRRQGEWGLEPVDGVGRLNADVSALSMGLYVLSVETQEGVIHRQRIVKQR</sequence>
<evidence type="ECO:0000259" key="5">
    <source>
        <dbReference type="Pfam" id="PF00082"/>
    </source>
</evidence>
<dbReference type="SUPFAM" id="SSF52743">
    <property type="entry name" value="Subtilisin-like"/>
    <property type="match status" value="1"/>
</dbReference>
<evidence type="ECO:0000313" key="7">
    <source>
        <dbReference type="Proteomes" id="UP000606008"/>
    </source>
</evidence>
<dbReference type="InterPro" id="IPR034075">
    <property type="entry name" value="Glr3161-like_dom"/>
</dbReference>
<evidence type="ECO:0000256" key="4">
    <source>
        <dbReference type="SAM" id="Coils"/>
    </source>
</evidence>
<evidence type="ECO:0000256" key="1">
    <source>
        <dbReference type="ARBA" id="ARBA00022670"/>
    </source>
</evidence>
<keyword evidence="3" id="KW-0720">Serine protease</keyword>
<organism evidence="6 7">
    <name type="scientific">Fibrivirga algicola</name>
    <dbReference type="NCBI Taxonomy" id="2950420"/>
    <lineage>
        <taxon>Bacteria</taxon>
        <taxon>Pseudomonadati</taxon>
        <taxon>Bacteroidota</taxon>
        <taxon>Cytophagia</taxon>
        <taxon>Cytophagales</taxon>
        <taxon>Spirosomataceae</taxon>
        <taxon>Fibrivirga</taxon>
    </lineage>
</organism>
<dbReference type="CDD" id="cd05562">
    <property type="entry name" value="Peptidases_S53_like"/>
    <property type="match status" value="1"/>
</dbReference>
<feature type="domain" description="Peptidase S8/S53" evidence="5">
    <location>
        <begin position="454"/>
        <end position="589"/>
    </location>
</feature>
<comment type="caution">
    <text evidence="6">The sequence shown here is derived from an EMBL/GenBank/DDBJ whole genome shotgun (WGS) entry which is preliminary data.</text>
</comment>
<dbReference type="EMBL" id="WAEL01000001">
    <property type="protein sequence ID" value="NID08669.1"/>
    <property type="molecule type" value="Genomic_DNA"/>
</dbReference>
<keyword evidence="4" id="KW-0175">Coiled coil</keyword>
<dbReference type="InterPro" id="IPR000209">
    <property type="entry name" value="Peptidase_S8/S53_dom"/>
</dbReference>
<dbReference type="Proteomes" id="UP000606008">
    <property type="component" value="Unassembled WGS sequence"/>
</dbReference>
<proteinExistence type="predicted"/>
<evidence type="ECO:0000313" key="6">
    <source>
        <dbReference type="EMBL" id="NID08669.1"/>
    </source>
</evidence>
<name>A0ABX0QF38_9BACT</name>
<dbReference type="RefSeq" id="WP_166690548.1">
    <property type="nucleotide sequence ID" value="NZ_WAEL01000001.1"/>
</dbReference>
<dbReference type="InterPro" id="IPR013783">
    <property type="entry name" value="Ig-like_fold"/>
</dbReference>
<dbReference type="PROSITE" id="PS00138">
    <property type="entry name" value="SUBTILASE_SER"/>
    <property type="match status" value="1"/>
</dbReference>
<dbReference type="InterPro" id="IPR036852">
    <property type="entry name" value="Peptidase_S8/S53_dom_sf"/>
</dbReference>
<dbReference type="Pfam" id="PF00082">
    <property type="entry name" value="Peptidase_S8"/>
    <property type="match status" value="1"/>
</dbReference>
<evidence type="ECO:0000256" key="2">
    <source>
        <dbReference type="ARBA" id="ARBA00022801"/>
    </source>
</evidence>
<dbReference type="InterPro" id="IPR023828">
    <property type="entry name" value="Peptidase_S8_Ser-AS"/>
</dbReference>
<protein>
    <submittedName>
        <fullName evidence="6">S8 family serine peptidase</fullName>
    </submittedName>
</protein>
<accession>A0ABX0QF38</accession>
<gene>
    <name evidence="6" type="ORF">F7231_00670</name>
</gene>
<keyword evidence="1" id="KW-0645">Protease</keyword>
<keyword evidence="2" id="KW-0378">Hydrolase</keyword>